<dbReference type="Proteomes" id="UP000002033">
    <property type="component" value="Chromosome"/>
</dbReference>
<sequence>MTQSFDDAPLKGRIALVTGASRGIGRAVALGLAKAGAHVVITARSLGALESLDDDIRAAGGAATLLQLDLSKGDRVDQLGPTIYQRWQHLDIFVANAGILGPLSPLGHTTEEGFLATIDINLNANWRLIRTLDPLMKRSDAGRAIFVTSGAASGKYAYWGPYAASKAGLEALAKSWAAELVNTNVRVNLINPGATRTNMRARAFPGEDPASLPAPEEIVPLFLELASPHCTLNGDLVNFREWRSSARPGVRLDGNVIDADV</sequence>
<evidence type="ECO:0000256" key="3">
    <source>
        <dbReference type="RuleBase" id="RU000363"/>
    </source>
</evidence>
<evidence type="ECO:0000256" key="1">
    <source>
        <dbReference type="ARBA" id="ARBA00006484"/>
    </source>
</evidence>
<organism evidence="5 6">
    <name type="scientific">Hyphomicrobium denitrificans (strain ATCC 51888 / DSM 1869 / NCIMB 11706 / TK 0415)</name>
    <dbReference type="NCBI Taxonomy" id="582899"/>
    <lineage>
        <taxon>Bacteria</taxon>
        <taxon>Pseudomonadati</taxon>
        <taxon>Pseudomonadota</taxon>
        <taxon>Alphaproteobacteria</taxon>
        <taxon>Hyphomicrobiales</taxon>
        <taxon>Hyphomicrobiaceae</taxon>
        <taxon>Hyphomicrobium</taxon>
    </lineage>
</organism>
<evidence type="ECO:0000259" key="4">
    <source>
        <dbReference type="SMART" id="SM00822"/>
    </source>
</evidence>
<dbReference type="EMBL" id="CP002083">
    <property type="protein sequence ID" value="ADJ23532.1"/>
    <property type="molecule type" value="Genomic_DNA"/>
</dbReference>
<dbReference type="GO" id="GO:0016491">
    <property type="term" value="F:oxidoreductase activity"/>
    <property type="evidence" value="ECO:0007669"/>
    <property type="project" value="UniProtKB-KW"/>
</dbReference>
<keyword evidence="2" id="KW-0560">Oxidoreductase</keyword>
<evidence type="ECO:0000313" key="5">
    <source>
        <dbReference type="EMBL" id="ADJ23532.1"/>
    </source>
</evidence>
<dbReference type="PANTHER" id="PTHR44196">
    <property type="entry name" value="DEHYDROGENASE/REDUCTASE SDR FAMILY MEMBER 7B"/>
    <property type="match status" value="1"/>
</dbReference>
<dbReference type="Gene3D" id="3.40.50.720">
    <property type="entry name" value="NAD(P)-binding Rossmann-like Domain"/>
    <property type="match status" value="1"/>
</dbReference>
<dbReference type="SUPFAM" id="SSF51735">
    <property type="entry name" value="NAD(P)-binding Rossmann-fold domains"/>
    <property type="match status" value="1"/>
</dbReference>
<dbReference type="SMART" id="SM00822">
    <property type="entry name" value="PKS_KR"/>
    <property type="match status" value="1"/>
</dbReference>
<dbReference type="RefSeq" id="WP_013215691.1">
    <property type="nucleotide sequence ID" value="NC_014313.1"/>
</dbReference>
<dbReference type="InterPro" id="IPR057326">
    <property type="entry name" value="KR_dom"/>
</dbReference>
<dbReference type="InterPro" id="IPR002347">
    <property type="entry name" value="SDR_fam"/>
</dbReference>
<dbReference type="Pfam" id="PF00106">
    <property type="entry name" value="adh_short"/>
    <property type="match status" value="1"/>
</dbReference>
<gene>
    <name evidence="5" type="ordered locus">Hden_1725</name>
</gene>
<comment type="similarity">
    <text evidence="1 3">Belongs to the short-chain dehydrogenases/reductases (SDR) family.</text>
</comment>
<dbReference type="InterPro" id="IPR036291">
    <property type="entry name" value="NAD(P)-bd_dom_sf"/>
</dbReference>
<dbReference type="PRINTS" id="PR00081">
    <property type="entry name" value="GDHRDH"/>
</dbReference>
<protein>
    <submittedName>
        <fullName evidence="5">Short-chain dehydrogenase/reductase SDR</fullName>
    </submittedName>
</protein>
<accession>D8JYT0</accession>
<dbReference type="HOGENOM" id="CLU_010194_2_10_5"/>
<name>D8JYT0_HYPDA</name>
<dbReference type="GO" id="GO:0016020">
    <property type="term" value="C:membrane"/>
    <property type="evidence" value="ECO:0007669"/>
    <property type="project" value="TreeGrafter"/>
</dbReference>
<dbReference type="PANTHER" id="PTHR44196:SF4">
    <property type="entry name" value="SHORT CHAIN DEHYDROGENASE"/>
    <property type="match status" value="1"/>
</dbReference>
<proteinExistence type="inferred from homology"/>
<keyword evidence="6" id="KW-1185">Reference proteome</keyword>
<dbReference type="KEGG" id="hdn:Hden_1725"/>
<feature type="domain" description="Ketoreductase" evidence="4">
    <location>
        <begin position="13"/>
        <end position="193"/>
    </location>
</feature>
<dbReference type="OrthoDB" id="9790785at2"/>
<reference evidence="6" key="1">
    <citation type="journal article" date="2011" name="J. Bacteriol.">
        <title>Genome sequences of eight morphologically diverse alphaproteobacteria.</title>
        <authorList>
            <consortium name="US DOE Joint Genome Institute"/>
            <person name="Brown P.J."/>
            <person name="Kysela D.T."/>
            <person name="Buechlein A."/>
            <person name="Hemmerich C."/>
            <person name="Brun Y.V."/>
        </authorList>
    </citation>
    <scope>NUCLEOTIDE SEQUENCE [LARGE SCALE GENOMIC DNA]</scope>
    <source>
        <strain evidence="6">ATCC 51888 / DSM 1869 / NCIB 11706 / TK 0415</strain>
    </source>
</reference>
<dbReference type="InterPro" id="IPR020904">
    <property type="entry name" value="Sc_DH/Rdtase_CS"/>
</dbReference>
<dbReference type="AlphaFoldDB" id="D8JYT0"/>
<dbReference type="PROSITE" id="PS00061">
    <property type="entry name" value="ADH_SHORT"/>
    <property type="match status" value="1"/>
</dbReference>
<dbReference type="CDD" id="cd05233">
    <property type="entry name" value="SDR_c"/>
    <property type="match status" value="1"/>
</dbReference>
<evidence type="ECO:0000256" key="2">
    <source>
        <dbReference type="ARBA" id="ARBA00023002"/>
    </source>
</evidence>
<dbReference type="STRING" id="582899.Hden_1725"/>
<dbReference type="eggNOG" id="COG1028">
    <property type="taxonomic scope" value="Bacteria"/>
</dbReference>
<dbReference type="PRINTS" id="PR00080">
    <property type="entry name" value="SDRFAMILY"/>
</dbReference>
<evidence type="ECO:0000313" key="6">
    <source>
        <dbReference type="Proteomes" id="UP000002033"/>
    </source>
</evidence>